<feature type="transmembrane region" description="Helical" evidence="2">
    <location>
        <begin position="30"/>
        <end position="48"/>
    </location>
</feature>
<gene>
    <name evidence="3" type="ORF">Smic_74300</name>
</gene>
<dbReference type="AlphaFoldDB" id="A0A7J0D3V8"/>
<evidence type="ECO:0000256" key="2">
    <source>
        <dbReference type="SAM" id="Phobius"/>
    </source>
</evidence>
<keyword evidence="2" id="KW-1133">Transmembrane helix</keyword>
<reference evidence="3 4" key="1">
    <citation type="submission" date="2020-05" db="EMBL/GenBank/DDBJ databases">
        <title>Whole genome shotgun sequence of Streptomyces microflavus NBRC 13062.</title>
        <authorList>
            <person name="Komaki H."/>
            <person name="Tamura T."/>
        </authorList>
    </citation>
    <scope>NUCLEOTIDE SEQUENCE [LARGE SCALE GENOMIC DNA]</scope>
    <source>
        <strain evidence="3 4">NBRC 13062</strain>
    </source>
</reference>
<feature type="region of interest" description="Disordered" evidence="1">
    <location>
        <begin position="1"/>
        <end position="29"/>
    </location>
</feature>
<accession>A0A7J0D3V8</accession>
<evidence type="ECO:0000313" key="4">
    <source>
        <dbReference type="Proteomes" id="UP000498740"/>
    </source>
</evidence>
<comment type="caution">
    <text evidence="3">The sequence shown here is derived from an EMBL/GenBank/DDBJ whole genome shotgun (WGS) entry which is preliminary data.</text>
</comment>
<dbReference type="Proteomes" id="UP000498740">
    <property type="component" value="Unassembled WGS sequence"/>
</dbReference>
<proteinExistence type="predicted"/>
<evidence type="ECO:0008006" key="5">
    <source>
        <dbReference type="Google" id="ProtNLM"/>
    </source>
</evidence>
<keyword evidence="2" id="KW-0812">Transmembrane</keyword>
<name>A0A7J0D3V8_STRMI</name>
<sequence length="54" mass="5882">MRPKPAEPRPVALPAYRNTTRKEPRSGPSLVSTTLLITAPAVFAVAVLRPRSSR</sequence>
<keyword evidence="2" id="KW-0472">Membrane</keyword>
<evidence type="ECO:0000313" key="3">
    <source>
        <dbReference type="EMBL" id="GFN08874.1"/>
    </source>
</evidence>
<dbReference type="EMBL" id="BLWD01000001">
    <property type="protein sequence ID" value="GFN08874.1"/>
    <property type="molecule type" value="Genomic_DNA"/>
</dbReference>
<organism evidence="3 4">
    <name type="scientific">Streptomyces microflavus</name>
    <name type="common">Streptomyces lipmanii</name>
    <dbReference type="NCBI Taxonomy" id="1919"/>
    <lineage>
        <taxon>Bacteria</taxon>
        <taxon>Bacillati</taxon>
        <taxon>Actinomycetota</taxon>
        <taxon>Actinomycetes</taxon>
        <taxon>Kitasatosporales</taxon>
        <taxon>Streptomycetaceae</taxon>
        <taxon>Streptomyces</taxon>
    </lineage>
</organism>
<evidence type="ECO:0000256" key="1">
    <source>
        <dbReference type="SAM" id="MobiDB-lite"/>
    </source>
</evidence>
<protein>
    <recommendedName>
        <fullName evidence="5">Proline-rich protein</fullName>
    </recommendedName>
</protein>